<dbReference type="AlphaFoldDB" id="A0AAV0WSX1"/>
<proteinExistence type="predicted"/>
<name>A0AAV0WSX1_9HEMI</name>
<keyword evidence="2" id="KW-1185">Reference proteome</keyword>
<reference evidence="1 2" key="1">
    <citation type="submission" date="2023-01" db="EMBL/GenBank/DDBJ databases">
        <authorList>
            <person name="Whitehead M."/>
        </authorList>
    </citation>
    <scope>NUCLEOTIDE SEQUENCE [LARGE SCALE GENOMIC DNA]</scope>
</reference>
<organism evidence="1 2">
    <name type="scientific">Macrosiphum euphorbiae</name>
    <name type="common">potato aphid</name>
    <dbReference type="NCBI Taxonomy" id="13131"/>
    <lineage>
        <taxon>Eukaryota</taxon>
        <taxon>Metazoa</taxon>
        <taxon>Ecdysozoa</taxon>
        <taxon>Arthropoda</taxon>
        <taxon>Hexapoda</taxon>
        <taxon>Insecta</taxon>
        <taxon>Pterygota</taxon>
        <taxon>Neoptera</taxon>
        <taxon>Paraneoptera</taxon>
        <taxon>Hemiptera</taxon>
        <taxon>Sternorrhyncha</taxon>
        <taxon>Aphidomorpha</taxon>
        <taxon>Aphidoidea</taxon>
        <taxon>Aphididae</taxon>
        <taxon>Macrosiphini</taxon>
        <taxon>Macrosiphum</taxon>
    </lineage>
</organism>
<sequence length="74" mass="8339">MDLNGNCNIFSDNYKIGDLHSATEMTADNVLFATATYDGDALPAENLVQQPDIDSLEHSLVPFRTKDNWQDHQR</sequence>
<accession>A0AAV0WSX1</accession>
<evidence type="ECO:0000313" key="2">
    <source>
        <dbReference type="Proteomes" id="UP001160148"/>
    </source>
</evidence>
<dbReference type="EMBL" id="CARXXK010000002">
    <property type="protein sequence ID" value="CAI6359160.1"/>
    <property type="molecule type" value="Genomic_DNA"/>
</dbReference>
<comment type="caution">
    <text evidence="1">The sequence shown here is derived from an EMBL/GenBank/DDBJ whole genome shotgun (WGS) entry which is preliminary data.</text>
</comment>
<dbReference type="Proteomes" id="UP001160148">
    <property type="component" value="Unassembled WGS sequence"/>
</dbReference>
<evidence type="ECO:0000313" key="1">
    <source>
        <dbReference type="EMBL" id="CAI6359160.1"/>
    </source>
</evidence>
<protein>
    <submittedName>
        <fullName evidence="1">Uncharacterized protein</fullName>
    </submittedName>
</protein>
<gene>
    <name evidence="1" type="ORF">MEUPH1_LOCUS14595</name>
</gene>